<keyword evidence="2" id="KW-1185">Reference proteome</keyword>
<gene>
    <name evidence="1" type="ORF">RCOM_0446810</name>
</gene>
<dbReference type="InParanoid" id="B9T3R8"/>
<name>B9T3R8_RICCO</name>
<proteinExistence type="predicted"/>
<sequence>MDVAARIAYANCSLENVSGHAFLVQDHRILIVRNQSLSSRKLKIEDPPSTPAEK</sequence>
<dbReference type="AlphaFoldDB" id="B9T3R8"/>
<organism evidence="1 2">
    <name type="scientific">Ricinus communis</name>
    <name type="common">Castor bean</name>
    <dbReference type="NCBI Taxonomy" id="3988"/>
    <lineage>
        <taxon>Eukaryota</taxon>
        <taxon>Viridiplantae</taxon>
        <taxon>Streptophyta</taxon>
        <taxon>Embryophyta</taxon>
        <taxon>Tracheophyta</taxon>
        <taxon>Spermatophyta</taxon>
        <taxon>Magnoliopsida</taxon>
        <taxon>eudicotyledons</taxon>
        <taxon>Gunneridae</taxon>
        <taxon>Pentapetalae</taxon>
        <taxon>rosids</taxon>
        <taxon>fabids</taxon>
        <taxon>Malpighiales</taxon>
        <taxon>Euphorbiaceae</taxon>
        <taxon>Acalyphoideae</taxon>
        <taxon>Acalypheae</taxon>
        <taxon>Ricinus</taxon>
    </lineage>
</organism>
<reference evidence="2" key="1">
    <citation type="journal article" date="2010" name="Nat. Biotechnol.">
        <title>Draft genome sequence of the oilseed species Ricinus communis.</title>
        <authorList>
            <person name="Chan A.P."/>
            <person name="Crabtree J."/>
            <person name="Zhao Q."/>
            <person name="Lorenzi H."/>
            <person name="Orvis J."/>
            <person name="Puiu D."/>
            <person name="Melake-Berhan A."/>
            <person name="Jones K.M."/>
            <person name="Redman J."/>
            <person name="Chen G."/>
            <person name="Cahoon E.B."/>
            <person name="Gedil M."/>
            <person name="Stanke M."/>
            <person name="Haas B.J."/>
            <person name="Wortman J.R."/>
            <person name="Fraser-Liggett C.M."/>
            <person name="Ravel J."/>
            <person name="Rabinowicz P.D."/>
        </authorList>
    </citation>
    <scope>NUCLEOTIDE SEQUENCE [LARGE SCALE GENOMIC DNA]</scope>
    <source>
        <strain evidence="2">cv. Hale</strain>
    </source>
</reference>
<evidence type="ECO:0000313" key="2">
    <source>
        <dbReference type="Proteomes" id="UP000008311"/>
    </source>
</evidence>
<dbReference type="Proteomes" id="UP000008311">
    <property type="component" value="Unassembled WGS sequence"/>
</dbReference>
<dbReference type="EMBL" id="EQ974431">
    <property type="protein sequence ID" value="EEF29492.1"/>
    <property type="molecule type" value="Genomic_DNA"/>
</dbReference>
<accession>B9T3R8</accession>
<evidence type="ECO:0000313" key="1">
    <source>
        <dbReference type="EMBL" id="EEF29492.1"/>
    </source>
</evidence>
<protein>
    <submittedName>
        <fullName evidence="1">Uncharacterized protein</fullName>
    </submittedName>
</protein>